<dbReference type="OrthoDB" id="153043at2"/>
<evidence type="ECO:0000256" key="4">
    <source>
        <dbReference type="ARBA" id="ARBA00022989"/>
    </source>
</evidence>
<name>A0A160SZD2_9CHLR</name>
<dbReference type="GO" id="GO:0016020">
    <property type="term" value="C:membrane"/>
    <property type="evidence" value="ECO:0007669"/>
    <property type="project" value="UniProtKB-SubCell"/>
</dbReference>
<feature type="transmembrane region" description="Helical" evidence="6">
    <location>
        <begin position="12"/>
        <end position="32"/>
    </location>
</feature>
<accession>A0A160SZD2</accession>
<sequence>MFSALSIPSQRYWLLGLLVLWAVLLFGGFLFGGAGEASRRMPTWTRMASSATLVVAAFSWYAFARGGPAGSYALLVAVGMTFGLLGDLLLAGLLPGGRNVIAGIAAFGIGHVFYITAMLRLATAAGLINPGPRWGALAVWLLVGLVGWYVVVWRGAAGAGIAPTIVHWIALPYALLLAATAGLATGLALQDSRFIPLALGAALFLLSDLILAGEMFSGLSFRLIGDVIWLTYGPGQMLIVYSIGAALARLLRS</sequence>
<evidence type="ECO:0000256" key="3">
    <source>
        <dbReference type="ARBA" id="ARBA00022692"/>
    </source>
</evidence>
<evidence type="ECO:0000256" key="6">
    <source>
        <dbReference type="SAM" id="Phobius"/>
    </source>
</evidence>
<dbReference type="EMBL" id="LN890655">
    <property type="protein sequence ID" value="CUS02931.2"/>
    <property type="molecule type" value="Genomic_DNA"/>
</dbReference>
<dbReference type="KEGG" id="pbf:CFX0092_A1053"/>
<feature type="transmembrane region" description="Helical" evidence="6">
    <location>
        <begin position="165"/>
        <end position="187"/>
    </location>
</feature>
<evidence type="ECO:0000313" key="8">
    <source>
        <dbReference type="Proteomes" id="UP000215027"/>
    </source>
</evidence>
<feature type="transmembrane region" description="Helical" evidence="6">
    <location>
        <begin position="72"/>
        <end position="94"/>
    </location>
</feature>
<dbReference type="Pfam" id="PF07947">
    <property type="entry name" value="YhhN"/>
    <property type="match status" value="1"/>
</dbReference>
<feature type="transmembrane region" description="Helical" evidence="6">
    <location>
        <begin position="232"/>
        <end position="251"/>
    </location>
</feature>
<keyword evidence="3 6" id="KW-0812">Transmembrane</keyword>
<dbReference type="AlphaFoldDB" id="A0A160SZD2"/>
<feature type="transmembrane region" description="Helical" evidence="6">
    <location>
        <begin position="100"/>
        <end position="122"/>
    </location>
</feature>
<evidence type="ECO:0000256" key="5">
    <source>
        <dbReference type="ARBA" id="ARBA00023136"/>
    </source>
</evidence>
<proteinExistence type="inferred from homology"/>
<comment type="similarity">
    <text evidence="2">Belongs to the TMEM86 family.</text>
</comment>
<keyword evidence="5 6" id="KW-0472">Membrane</keyword>
<feature type="transmembrane region" description="Helical" evidence="6">
    <location>
        <begin position="134"/>
        <end position="153"/>
    </location>
</feature>
<organism evidence="7 8">
    <name type="scientific">Candidatus Promineifilum breve</name>
    <dbReference type="NCBI Taxonomy" id="1806508"/>
    <lineage>
        <taxon>Bacteria</taxon>
        <taxon>Bacillati</taxon>
        <taxon>Chloroflexota</taxon>
        <taxon>Ardenticatenia</taxon>
        <taxon>Candidatus Promineifilales</taxon>
        <taxon>Candidatus Promineifilaceae</taxon>
        <taxon>Candidatus Promineifilum</taxon>
    </lineage>
</organism>
<dbReference type="Proteomes" id="UP000215027">
    <property type="component" value="Chromosome I"/>
</dbReference>
<reference evidence="7" key="1">
    <citation type="submission" date="2016-01" db="EMBL/GenBank/DDBJ databases">
        <authorList>
            <person name="Mcilroy J.S."/>
            <person name="Karst M S."/>
            <person name="Albertsen M."/>
        </authorList>
    </citation>
    <scope>NUCLEOTIDE SEQUENCE</scope>
    <source>
        <strain evidence="7">Cfx-K</strain>
    </source>
</reference>
<gene>
    <name evidence="7" type="ORF">CFX0092_A1053</name>
</gene>
<feature type="transmembrane region" description="Helical" evidence="6">
    <location>
        <begin position="194"/>
        <end position="212"/>
    </location>
</feature>
<feature type="transmembrane region" description="Helical" evidence="6">
    <location>
        <begin position="44"/>
        <end position="63"/>
    </location>
</feature>
<keyword evidence="8" id="KW-1185">Reference proteome</keyword>
<evidence type="ECO:0000256" key="1">
    <source>
        <dbReference type="ARBA" id="ARBA00004141"/>
    </source>
</evidence>
<dbReference type="RefSeq" id="WP_157912913.1">
    <property type="nucleotide sequence ID" value="NZ_LN890655.1"/>
</dbReference>
<comment type="subcellular location">
    <subcellularLocation>
        <location evidence="1">Membrane</location>
        <topology evidence="1">Multi-pass membrane protein</topology>
    </subcellularLocation>
</comment>
<dbReference type="PANTHER" id="PTHR31885:SF6">
    <property type="entry name" value="GH04784P"/>
    <property type="match status" value="1"/>
</dbReference>
<protein>
    <submittedName>
        <fullName evidence="7">YhhN family protein</fullName>
    </submittedName>
</protein>
<dbReference type="GO" id="GO:0016787">
    <property type="term" value="F:hydrolase activity"/>
    <property type="evidence" value="ECO:0007669"/>
    <property type="project" value="TreeGrafter"/>
</dbReference>
<keyword evidence="4 6" id="KW-1133">Transmembrane helix</keyword>
<evidence type="ECO:0000256" key="2">
    <source>
        <dbReference type="ARBA" id="ARBA00007375"/>
    </source>
</evidence>
<dbReference type="InterPro" id="IPR012506">
    <property type="entry name" value="TMEM86B-like"/>
</dbReference>
<dbReference type="PANTHER" id="PTHR31885">
    <property type="entry name" value="GH04784P"/>
    <property type="match status" value="1"/>
</dbReference>
<evidence type="ECO:0000313" key="7">
    <source>
        <dbReference type="EMBL" id="CUS02931.2"/>
    </source>
</evidence>